<evidence type="ECO:0000313" key="7">
    <source>
        <dbReference type="Proteomes" id="UP000240621"/>
    </source>
</evidence>
<evidence type="ECO:0000256" key="3">
    <source>
        <dbReference type="SAM" id="SignalP"/>
    </source>
</evidence>
<dbReference type="Proteomes" id="UP000240621">
    <property type="component" value="Unassembled WGS sequence"/>
</dbReference>
<evidence type="ECO:0000259" key="4">
    <source>
        <dbReference type="PROSITE" id="PS50198"/>
    </source>
</evidence>
<feature type="domain" description="PpiC" evidence="4">
    <location>
        <begin position="277"/>
        <end position="391"/>
    </location>
</feature>
<sequence>MLKHTLKILLPVLFLFAGSAQTFAQDKVIDQIVAVVGGNIILKSDIETQYLQMQAQGATSTGDMKCEILENLLEQKLLLAEAQLDTTITVTDNQINQEMDRRMQYFIEHIGSEKAVEEYFHKPIIQIKADMEDAIREQLMTQQMHSKITENVSVTPSEVRRFYKNMKPDEIPMVKEQLQYAEITVLPKISEKEDLRVKTQLRDLKKRVENGENFATLAVLYSEGPSARNGGELGYLGRGQLDPAFAAVAFNLKPGKVSKVVKSEMGYHIIQLIDRKGEKVNVRHIIIKPKVSPKELDHAKEHIDSIADYIRRDSISWERAAYLYSFDKDTRNNSGLVINPNTGSSKFEISQLDPAVSKVITKMKIGEISDPFLMQDPKRQRQVYTIVKLLDKSKPHKANLAEDYQMLSDMCLQKKKEKVYQNWIADRVAKTYVRIDDSYVNCNFKFKNWVK</sequence>
<evidence type="ECO:0000256" key="1">
    <source>
        <dbReference type="ARBA" id="ARBA00022729"/>
    </source>
</evidence>
<keyword evidence="2" id="KW-0697">Rotamase</keyword>
<gene>
    <name evidence="6" type="ORF">CLV93_10557</name>
    <name evidence="5" type="ORF">JCM18694_17590</name>
</gene>
<accession>A0A2P8CCH8</accession>
<keyword evidence="2 6" id="KW-0413">Isomerase</keyword>
<evidence type="ECO:0000313" key="6">
    <source>
        <dbReference type="EMBL" id="PSK82665.1"/>
    </source>
</evidence>
<dbReference type="EMBL" id="PYGC01000005">
    <property type="protein sequence ID" value="PSK82665.1"/>
    <property type="molecule type" value="Genomic_DNA"/>
</dbReference>
<reference evidence="6 7" key="1">
    <citation type="submission" date="2018-03" db="EMBL/GenBank/DDBJ databases">
        <title>Genomic Encyclopedia of Archaeal and Bacterial Type Strains, Phase II (KMG-II): from individual species to whole genera.</title>
        <authorList>
            <person name="Goeker M."/>
        </authorList>
    </citation>
    <scope>NUCLEOTIDE SEQUENCE [LARGE SCALE GENOMIC DNA]</scope>
    <source>
        <strain evidence="6 7">DSM 27267</strain>
    </source>
</reference>
<dbReference type="GO" id="GO:0003755">
    <property type="term" value="F:peptidyl-prolyl cis-trans isomerase activity"/>
    <property type="evidence" value="ECO:0007669"/>
    <property type="project" value="UniProtKB-KW"/>
</dbReference>
<dbReference type="PANTHER" id="PTHR47637">
    <property type="entry name" value="CHAPERONE SURA"/>
    <property type="match status" value="1"/>
</dbReference>
<dbReference type="AlphaFoldDB" id="A0A2P8CCH8"/>
<name>A0A2P8CCH8_9BACT</name>
<dbReference type="Pfam" id="PF00639">
    <property type="entry name" value="Rotamase"/>
    <property type="match status" value="2"/>
</dbReference>
<dbReference type="Proteomes" id="UP000396862">
    <property type="component" value="Unassembled WGS sequence"/>
</dbReference>
<evidence type="ECO:0000313" key="8">
    <source>
        <dbReference type="Proteomes" id="UP000396862"/>
    </source>
</evidence>
<feature type="signal peptide" evidence="3">
    <location>
        <begin position="1"/>
        <end position="24"/>
    </location>
</feature>
<dbReference type="InterPro" id="IPR023058">
    <property type="entry name" value="PPIase_PpiC_CS"/>
</dbReference>
<dbReference type="InterPro" id="IPR027304">
    <property type="entry name" value="Trigger_fact/SurA_dom_sf"/>
</dbReference>
<protein>
    <submittedName>
        <fullName evidence="6">Peptidyl-prolyl cis-trans isomerase SurA</fullName>
    </submittedName>
    <submittedName>
        <fullName evidence="5">Peptidylprolyl isomerase</fullName>
    </submittedName>
</protein>
<organism evidence="6 7">
    <name type="scientific">Prolixibacter denitrificans</name>
    <dbReference type="NCBI Taxonomy" id="1541063"/>
    <lineage>
        <taxon>Bacteria</taxon>
        <taxon>Pseudomonadati</taxon>
        <taxon>Bacteroidota</taxon>
        <taxon>Bacteroidia</taxon>
        <taxon>Marinilabiliales</taxon>
        <taxon>Prolixibacteraceae</taxon>
        <taxon>Prolixibacter</taxon>
    </lineage>
</organism>
<feature type="chain" id="PRO_5015151727" evidence="3">
    <location>
        <begin position="25"/>
        <end position="451"/>
    </location>
</feature>
<dbReference type="PROSITE" id="PS01096">
    <property type="entry name" value="PPIC_PPIASE_1"/>
    <property type="match status" value="1"/>
</dbReference>
<dbReference type="EMBL" id="BLAU01000001">
    <property type="protein sequence ID" value="GET21513.1"/>
    <property type="molecule type" value="Genomic_DNA"/>
</dbReference>
<keyword evidence="8" id="KW-1185">Reference proteome</keyword>
<feature type="domain" description="PpiC" evidence="4">
    <location>
        <begin position="175"/>
        <end position="274"/>
    </location>
</feature>
<comment type="caution">
    <text evidence="6">The sequence shown here is derived from an EMBL/GenBank/DDBJ whole genome shotgun (WGS) entry which is preliminary data.</text>
</comment>
<dbReference type="PANTHER" id="PTHR47637:SF1">
    <property type="entry name" value="CHAPERONE SURA"/>
    <property type="match status" value="1"/>
</dbReference>
<proteinExistence type="predicted"/>
<dbReference type="SUPFAM" id="SSF109998">
    <property type="entry name" value="Triger factor/SurA peptide-binding domain-like"/>
    <property type="match status" value="1"/>
</dbReference>
<dbReference type="PROSITE" id="PS50198">
    <property type="entry name" value="PPIC_PPIASE_2"/>
    <property type="match status" value="2"/>
</dbReference>
<dbReference type="InterPro" id="IPR000297">
    <property type="entry name" value="PPIase_PpiC"/>
</dbReference>
<dbReference type="Gene3D" id="1.10.4030.10">
    <property type="entry name" value="Porin chaperone SurA, peptide-binding domain"/>
    <property type="match status" value="1"/>
</dbReference>
<dbReference type="Gene3D" id="3.10.50.40">
    <property type="match status" value="2"/>
</dbReference>
<evidence type="ECO:0000256" key="2">
    <source>
        <dbReference type="PROSITE-ProRule" id="PRU00278"/>
    </source>
</evidence>
<keyword evidence="1 3" id="KW-0732">Signal</keyword>
<dbReference type="InterPro" id="IPR050280">
    <property type="entry name" value="OMP_Chaperone_SurA"/>
</dbReference>
<dbReference type="InterPro" id="IPR046357">
    <property type="entry name" value="PPIase_dom_sf"/>
</dbReference>
<dbReference type="SUPFAM" id="SSF54534">
    <property type="entry name" value="FKBP-like"/>
    <property type="match status" value="2"/>
</dbReference>
<reference evidence="5 8" key="2">
    <citation type="submission" date="2019-10" db="EMBL/GenBank/DDBJ databases">
        <title>Prolixibacter strains distinguished by the presence of nitrate reductase genes were adept at nitrate-dependent anaerobic corrosion of metallic iron and carbon steel.</title>
        <authorList>
            <person name="Iino T."/>
            <person name="Shono N."/>
            <person name="Ito K."/>
            <person name="Nakamura R."/>
            <person name="Sueoka K."/>
            <person name="Harayama S."/>
            <person name="Ohkuma M."/>
        </authorList>
    </citation>
    <scope>NUCLEOTIDE SEQUENCE [LARGE SCALE GENOMIC DNA]</scope>
    <source>
        <strain evidence="5 8">MIC1-1</strain>
    </source>
</reference>
<evidence type="ECO:0000313" key="5">
    <source>
        <dbReference type="EMBL" id="GET21513.1"/>
    </source>
</evidence>
<dbReference type="RefSeq" id="WP_170108923.1">
    <property type="nucleotide sequence ID" value="NZ_BLAU01000001.1"/>
</dbReference>